<reference evidence="2 3" key="1">
    <citation type="submission" date="2018-05" db="EMBL/GenBank/DDBJ databases">
        <title>Genomic Encyclopedia of Type Strains, Phase IV (KMG-IV): sequencing the most valuable type-strain genomes for metagenomic binning, comparative biology and taxonomic classification.</title>
        <authorList>
            <person name="Goeker M."/>
        </authorList>
    </citation>
    <scope>NUCLEOTIDE SEQUENCE [LARGE SCALE GENOMIC DNA]</scope>
    <source>
        <strain evidence="2 3">DSM 16791</strain>
    </source>
</reference>
<dbReference type="OrthoDB" id="7433399at2"/>
<protein>
    <submittedName>
        <fullName evidence="2">Uncharacterized protein</fullName>
    </submittedName>
</protein>
<dbReference type="PROSITE" id="PS51257">
    <property type="entry name" value="PROKAR_LIPOPROTEIN"/>
    <property type="match status" value="1"/>
</dbReference>
<dbReference type="AlphaFoldDB" id="A0A317PIU3"/>
<proteinExistence type="predicted"/>
<feature type="transmembrane region" description="Helical" evidence="1">
    <location>
        <begin position="79"/>
        <end position="101"/>
    </location>
</feature>
<evidence type="ECO:0000313" key="2">
    <source>
        <dbReference type="EMBL" id="PWW00244.1"/>
    </source>
</evidence>
<evidence type="ECO:0000313" key="3">
    <source>
        <dbReference type="Proteomes" id="UP000246352"/>
    </source>
</evidence>
<organism evidence="2 3">
    <name type="scientific">Hoeflea marina</name>
    <dbReference type="NCBI Taxonomy" id="274592"/>
    <lineage>
        <taxon>Bacteria</taxon>
        <taxon>Pseudomonadati</taxon>
        <taxon>Pseudomonadota</taxon>
        <taxon>Alphaproteobacteria</taxon>
        <taxon>Hyphomicrobiales</taxon>
        <taxon>Rhizobiaceae</taxon>
        <taxon>Hoeflea</taxon>
    </lineage>
</organism>
<comment type="caution">
    <text evidence="2">The sequence shown here is derived from an EMBL/GenBank/DDBJ whole genome shotgun (WGS) entry which is preliminary data.</text>
</comment>
<keyword evidence="1" id="KW-0472">Membrane</keyword>
<evidence type="ECO:0000256" key="1">
    <source>
        <dbReference type="SAM" id="Phobius"/>
    </source>
</evidence>
<keyword evidence="1" id="KW-1133">Transmembrane helix</keyword>
<name>A0A317PIU3_9HYPH</name>
<dbReference type="EMBL" id="QGTR01000003">
    <property type="protein sequence ID" value="PWW00244.1"/>
    <property type="molecule type" value="Genomic_DNA"/>
</dbReference>
<accession>A0A317PIU3</accession>
<dbReference type="Proteomes" id="UP000246352">
    <property type="component" value="Unassembled WGS sequence"/>
</dbReference>
<gene>
    <name evidence="2" type="ORF">DFR52_103447</name>
</gene>
<sequence>MSDLLRILVSPAAWLACFSAIYGLSGIVCAAGPGAAVADGSGPRMVLVIAFLLAVLLQVGLLALVWSARFGAEPGLVRVVSRISAVTGLVATVWTLFPVLAASACL</sequence>
<keyword evidence="1" id="KW-0812">Transmembrane</keyword>
<keyword evidence="3" id="KW-1185">Reference proteome</keyword>
<dbReference type="RefSeq" id="WP_110032481.1">
    <property type="nucleotide sequence ID" value="NZ_QGTR01000003.1"/>
</dbReference>
<feature type="transmembrane region" description="Helical" evidence="1">
    <location>
        <begin position="46"/>
        <end position="67"/>
    </location>
</feature>